<evidence type="ECO:0000313" key="2">
    <source>
        <dbReference type="EMBL" id="MDQ0188861.1"/>
    </source>
</evidence>
<dbReference type="RefSeq" id="WP_274455170.1">
    <property type="nucleotide sequence ID" value="NZ_CP067097.1"/>
</dbReference>
<proteinExistence type="predicted"/>
<dbReference type="PANTHER" id="PTHR37299">
    <property type="entry name" value="TRANSCRIPTIONAL REGULATOR-RELATED"/>
    <property type="match status" value="1"/>
</dbReference>
<organism evidence="2 3">
    <name type="scientific">Alicyclobacillus cycloheptanicus</name>
    <dbReference type="NCBI Taxonomy" id="1457"/>
    <lineage>
        <taxon>Bacteria</taxon>
        <taxon>Bacillati</taxon>
        <taxon>Bacillota</taxon>
        <taxon>Bacilli</taxon>
        <taxon>Bacillales</taxon>
        <taxon>Alicyclobacillaceae</taxon>
        <taxon>Alicyclobacillus</taxon>
    </lineage>
</organism>
<dbReference type="Pfam" id="PF04397">
    <property type="entry name" value="LytTR"/>
    <property type="match status" value="1"/>
</dbReference>
<accession>A0ABT9XEY6</accession>
<dbReference type="Gene3D" id="2.20.25.10">
    <property type="match status" value="1"/>
</dbReference>
<protein>
    <recommendedName>
        <fullName evidence="1">HTH LytTR-type domain-containing protein</fullName>
    </recommendedName>
</protein>
<dbReference type="PROSITE" id="PS50930">
    <property type="entry name" value="HTH_LYTTR"/>
    <property type="match status" value="1"/>
</dbReference>
<gene>
    <name evidence="2" type="ORF">J2S03_000673</name>
</gene>
<sequence length="224" mass="25295">MNHDALLKQLPKLLQDWIPDTASIAVANRHRYIAYRPGAHDLRIVPGEAVRPGSIAERVFAKRDRVESDVDSSVFGIPYHGLGYPLQLDNGVESAVAVILPPQSRATPASPPQPLSYLMGHANGVWRPIPVEAVVYCESYEKKTWFYTQRDAFTTSHTLQALSQRLPGDHFLRIHRSYIINVGCIDYIERDERSNLIVTLKNDKATRLPVAQSYVRHVRQTLGF</sequence>
<dbReference type="Proteomes" id="UP001232973">
    <property type="component" value="Unassembled WGS sequence"/>
</dbReference>
<feature type="domain" description="HTH LytTR-type" evidence="1">
    <location>
        <begin position="128"/>
        <end position="224"/>
    </location>
</feature>
<keyword evidence="3" id="KW-1185">Reference proteome</keyword>
<evidence type="ECO:0000313" key="3">
    <source>
        <dbReference type="Proteomes" id="UP001232973"/>
    </source>
</evidence>
<dbReference type="Gene3D" id="2.40.50.40">
    <property type="match status" value="1"/>
</dbReference>
<evidence type="ECO:0000259" key="1">
    <source>
        <dbReference type="PROSITE" id="PS50930"/>
    </source>
</evidence>
<dbReference type="SMART" id="SM00850">
    <property type="entry name" value="LytTR"/>
    <property type="match status" value="1"/>
</dbReference>
<comment type="caution">
    <text evidence="2">The sequence shown here is derived from an EMBL/GenBank/DDBJ whole genome shotgun (WGS) entry which is preliminary data.</text>
</comment>
<dbReference type="PANTHER" id="PTHR37299:SF4">
    <property type="entry name" value="TRANSCRIPTIONAL REGULATOR"/>
    <property type="match status" value="1"/>
</dbReference>
<dbReference type="InterPro" id="IPR007492">
    <property type="entry name" value="LytTR_DNA-bd_dom"/>
</dbReference>
<dbReference type="InterPro" id="IPR046947">
    <property type="entry name" value="LytR-like"/>
</dbReference>
<dbReference type="EMBL" id="JAUSTP010000002">
    <property type="protein sequence ID" value="MDQ0188861.1"/>
    <property type="molecule type" value="Genomic_DNA"/>
</dbReference>
<name>A0ABT9XEY6_9BACL</name>
<reference evidence="2 3" key="1">
    <citation type="submission" date="2023-07" db="EMBL/GenBank/DDBJ databases">
        <title>Genomic Encyclopedia of Type Strains, Phase IV (KMG-IV): sequencing the most valuable type-strain genomes for metagenomic binning, comparative biology and taxonomic classification.</title>
        <authorList>
            <person name="Goeker M."/>
        </authorList>
    </citation>
    <scope>NUCLEOTIDE SEQUENCE [LARGE SCALE GENOMIC DNA]</scope>
    <source>
        <strain evidence="2 3">DSM 4006</strain>
    </source>
</reference>